<dbReference type="Proteomes" id="UP000095280">
    <property type="component" value="Unplaced"/>
</dbReference>
<evidence type="ECO:0000313" key="2">
    <source>
        <dbReference type="WBParaSite" id="maker-uti_cns_0000478-snap-gene-0.4-mRNA-1"/>
    </source>
</evidence>
<protein>
    <submittedName>
        <fullName evidence="2 3">Lipoprotein</fullName>
    </submittedName>
</protein>
<keyword evidence="1" id="KW-1185">Reference proteome</keyword>
<evidence type="ECO:0000313" key="1">
    <source>
        <dbReference type="Proteomes" id="UP000095280"/>
    </source>
</evidence>
<sequence length="26" mass="2867">MRLILLAACAAVLCTLVHRHQMLTTS</sequence>
<reference evidence="2 3" key="1">
    <citation type="submission" date="2016-11" db="UniProtKB">
        <authorList>
            <consortium name="WormBaseParasite"/>
        </authorList>
    </citation>
    <scope>IDENTIFICATION</scope>
</reference>
<dbReference type="WBParaSite" id="maker-uti_cns_0013946-snap-gene-0.4-mRNA-1">
    <property type="protein sequence ID" value="maker-uti_cns_0013946-snap-gene-0.4-mRNA-1"/>
    <property type="gene ID" value="maker-uti_cns_0013946-snap-gene-0.4"/>
</dbReference>
<evidence type="ECO:0000313" key="3">
    <source>
        <dbReference type="WBParaSite" id="maker-uti_cns_0013946-snap-gene-0.4-mRNA-1"/>
    </source>
</evidence>
<dbReference type="WBParaSite" id="maker-uti_cns_0000478-snap-gene-0.4-mRNA-1">
    <property type="protein sequence ID" value="maker-uti_cns_0000478-snap-gene-0.4-mRNA-1"/>
    <property type="gene ID" value="maker-uti_cns_0000478-snap-gene-0.4"/>
</dbReference>
<organism evidence="1 2">
    <name type="scientific">Macrostomum lignano</name>
    <dbReference type="NCBI Taxonomy" id="282301"/>
    <lineage>
        <taxon>Eukaryota</taxon>
        <taxon>Metazoa</taxon>
        <taxon>Spiralia</taxon>
        <taxon>Lophotrochozoa</taxon>
        <taxon>Platyhelminthes</taxon>
        <taxon>Rhabditophora</taxon>
        <taxon>Macrostomorpha</taxon>
        <taxon>Macrostomida</taxon>
        <taxon>Macrostomidae</taxon>
        <taxon>Macrostomum</taxon>
    </lineage>
</organism>
<accession>A0A1I8G1R7</accession>
<name>A0A1I8G1R7_9PLAT</name>
<proteinExistence type="predicted"/>
<dbReference type="AlphaFoldDB" id="A0A1I8G1R7"/>